<evidence type="ECO:0008006" key="4">
    <source>
        <dbReference type="Google" id="ProtNLM"/>
    </source>
</evidence>
<feature type="coiled-coil region" evidence="1">
    <location>
        <begin position="173"/>
        <end position="218"/>
    </location>
</feature>
<evidence type="ECO:0000313" key="3">
    <source>
        <dbReference type="Proteomes" id="UP000689195"/>
    </source>
</evidence>
<dbReference type="Proteomes" id="UP000689195">
    <property type="component" value="Unassembled WGS sequence"/>
</dbReference>
<proteinExistence type="predicted"/>
<dbReference type="AlphaFoldDB" id="A0A8S1YBW9"/>
<name>A0A8S1YBW9_9CILI</name>
<organism evidence="2 3">
    <name type="scientific">Paramecium pentaurelia</name>
    <dbReference type="NCBI Taxonomy" id="43138"/>
    <lineage>
        <taxon>Eukaryota</taxon>
        <taxon>Sar</taxon>
        <taxon>Alveolata</taxon>
        <taxon>Ciliophora</taxon>
        <taxon>Intramacronucleata</taxon>
        <taxon>Oligohymenophorea</taxon>
        <taxon>Peniculida</taxon>
        <taxon>Parameciidae</taxon>
        <taxon>Paramecium</taxon>
    </lineage>
</organism>
<dbReference type="OrthoDB" id="302786at2759"/>
<comment type="caution">
    <text evidence="2">The sequence shown here is derived from an EMBL/GenBank/DDBJ whole genome shotgun (WGS) entry which is preliminary data.</text>
</comment>
<accession>A0A8S1YBW9</accession>
<sequence>MDQFIALLSDKQKGLEIAKAVENNQDVTEFIEAMKKIMKEKHPPKECVYGLKIVKDCIEKFNNDFKNRVKNELIELIYEVATYRIKDMDDSRGTTYFKNPEHEKQIEQYGASYIRLALDCIRVWALWFPDFKVYGQRLEKEQGYLPKINYFKQELIDEHLNKQQISSTPHEDNSQIQNKIRQLNQQLINYLQSHTEVNSFLKDELEKINVQIEDLVCQEVQDTFLDEFVLTYPEFQIGKMSYQEFRMKFLTNSQLKKGSQTILDESNMSQSIQASKIMKPQQQQQQVYHDQSYILKNDQQNEIESLKNQLKKAQFEIQQLSSTIQQNDKKIQELQHELQHYKVQINNQQNQQDTQNQILLKEFQQQIDHYKKLYESSLKQQNQEQQLQQQVQNQQQTEIQQQEQQTEIQQQLLQQNQQIQNLQEELENLKVEKNLLLEQQKHHQQQGISTFNEYDYINLKKKYDQLDSKYFLLKQENHKLKQTNIEYGNQSVNQSRISESFAKEQDYKDENTNVVFNNFKESDLWQVTSNTNLNQSILNSRMKDVSELIYPHKTAAEYYRQNGKKQFKGNLINRSTLQLQLNQTNLLNYKKASLNQLATLYQSNKIEIKSRQQLIYGLNKQEFISTTISIKNKELKSIQLQIINSNKNIWVNKETKSTVLQSQQTILYEFIREANVKLHELTLIKVSVSFENFILYLPSFLKNCIQYYPIDVSSFKTMKKQFQGKIYATPLLPITCKTELKQLSEQGQLLNQWEQENEDLITESKYAFKAVLSNQLEFYLELIMTPCDEFLFRGFTSFDEETLQFVLNGLSNLYS</sequence>
<evidence type="ECO:0000313" key="2">
    <source>
        <dbReference type="EMBL" id="CAD8211240.1"/>
    </source>
</evidence>
<evidence type="ECO:0000256" key="1">
    <source>
        <dbReference type="SAM" id="Coils"/>
    </source>
</evidence>
<gene>
    <name evidence="2" type="ORF">PPENT_87.1.T1620111</name>
</gene>
<keyword evidence="1" id="KW-0175">Coiled coil</keyword>
<keyword evidence="3" id="KW-1185">Reference proteome</keyword>
<protein>
    <recommendedName>
        <fullName evidence="4">VHS domain-containing protein</fullName>
    </recommendedName>
</protein>
<reference evidence="2" key="1">
    <citation type="submission" date="2021-01" db="EMBL/GenBank/DDBJ databases">
        <authorList>
            <consortium name="Genoscope - CEA"/>
            <person name="William W."/>
        </authorList>
    </citation>
    <scope>NUCLEOTIDE SEQUENCE</scope>
</reference>
<feature type="coiled-coil region" evidence="1">
    <location>
        <begin position="296"/>
        <end position="446"/>
    </location>
</feature>
<dbReference type="EMBL" id="CAJJDO010000162">
    <property type="protein sequence ID" value="CAD8211240.1"/>
    <property type="molecule type" value="Genomic_DNA"/>
</dbReference>